<dbReference type="PROSITE" id="PS50158">
    <property type="entry name" value="ZF_CCHC"/>
    <property type="match status" value="1"/>
</dbReference>
<evidence type="ECO:0000313" key="5">
    <source>
        <dbReference type="Proteomes" id="UP000069940"/>
    </source>
</evidence>
<dbReference type="InterPro" id="IPR001878">
    <property type="entry name" value="Znf_CCHC"/>
</dbReference>
<feature type="compositionally biased region" description="Basic and acidic residues" evidence="2">
    <location>
        <begin position="620"/>
        <end position="632"/>
    </location>
</feature>
<feature type="domain" description="CCHC-type" evidence="3">
    <location>
        <begin position="242"/>
        <end position="258"/>
    </location>
</feature>
<evidence type="ECO:0000259" key="3">
    <source>
        <dbReference type="PROSITE" id="PS50158"/>
    </source>
</evidence>
<keyword evidence="5" id="KW-1185">Reference proteome</keyword>
<dbReference type="RefSeq" id="XP_062717174.1">
    <property type="nucleotide sequence ID" value="XM_062861190.1"/>
</dbReference>
<dbReference type="PANTHER" id="PTHR11439:SF483">
    <property type="entry name" value="PEPTIDE SYNTHASE GLIP-LIKE, PUTATIVE (AFU_ORTHOLOGUE AFUA_3G12920)-RELATED"/>
    <property type="match status" value="1"/>
</dbReference>
<feature type="region of interest" description="Disordered" evidence="2">
    <location>
        <begin position="351"/>
        <end position="634"/>
    </location>
</feature>
<keyword evidence="1" id="KW-0863">Zinc-finger</keyword>
<evidence type="ECO:0000313" key="4">
    <source>
        <dbReference type="EnsemblMetazoa" id="AALFPA23_016957.P24760"/>
    </source>
</evidence>
<reference evidence="5" key="1">
    <citation type="journal article" date="2015" name="Proc. Natl. Acad. Sci. U.S.A.">
        <title>Genome sequence of the Asian Tiger mosquito, Aedes albopictus, reveals insights into its biology, genetics, and evolution.</title>
        <authorList>
            <person name="Chen X.G."/>
            <person name="Jiang X."/>
            <person name="Gu J."/>
            <person name="Xu M."/>
            <person name="Wu Y."/>
            <person name="Deng Y."/>
            <person name="Zhang C."/>
            <person name="Bonizzoni M."/>
            <person name="Dermauw W."/>
            <person name="Vontas J."/>
            <person name="Armbruster P."/>
            <person name="Huang X."/>
            <person name="Yang Y."/>
            <person name="Zhang H."/>
            <person name="He W."/>
            <person name="Peng H."/>
            <person name="Liu Y."/>
            <person name="Wu K."/>
            <person name="Chen J."/>
            <person name="Lirakis M."/>
            <person name="Topalis P."/>
            <person name="Van Leeuwen T."/>
            <person name="Hall A.B."/>
            <person name="Jiang X."/>
            <person name="Thorpe C."/>
            <person name="Mueller R.L."/>
            <person name="Sun C."/>
            <person name="Waterhouse R.M."/>
            <person name="Yan G."/>
            <person name="Tu Z.J."/>
            <person name="Fang X."/>
            <person name="James A.A."/>
        </authorList>
    </citation>
    <scope>NUCLEOTIDE SEQUENCE [LARGE SCALE GENOMIC DNA]</scope>
    <source>
        <strain evidence="5">Foshan</strain>
    </source>
</reference>
<reference evidence="4" key="2">
    <citation type="submission" date="2025-05" db="UniProtKB">
        <authorList>
            <consortium name="EnsemblMetazoa"/>
        </authorList>
    </citation>
    <scope>IDENTIFICATION</scope>
    <source>
        <strain evidence="4">Foshan</strain>
    </source>
</reference>
<dbReference type="GeneID" id="134292216"/>
<name>A0ABM1ZBP9_AEDAL</name>
<dbReference type="EnsemblMetazoa" id="AALFPA23_016957.R24760">
    <property type="protein sequence ID" value="AALFPA23_016957.P24760"/>
    <property type="gene ID" value="AALFPA23_016957"/>
</dbReference>
<keyword evidence="1" id="KW-0862">Zinc</keyword>
<feature type="compositionally biased region" description="Basic and acidic residues" evidence="2">
    <location>
        <begin position="374"/>
        <end position="385"/>
    </location>
</feature>
<feature type="compositionally biased region" description="Low complexity" evidence="2">
    <location>
        <begin position="468"/>
        <end position="484"/>
    </location>
</feature>
<dbReference type="PANTHER" id="PTHR11439">
    <property type="entry name" value="GAG-POL-RELATED RETROTRANSPOSON"/>
    <property type="match status" value="1"/>
</dbReference>
<evidence type="ECO:0000256" key="1">
    <source>
        <dbReference type="PROSITE-ProRule" id="PRU00047"/>
    </source>
</evidence>
<accession>A0ABM1ZBP9</accession>
<feature type="compositionally biased region" description="Acidic residues" evidence="2">
    <location>
        <begin position="523"/>
        <end position="542"/>
    </location>
</feature>
<protein>
    <recommendedName>
        <fullName evidence="3">CCHC-type domain-containing protein</fullName>
    </recommendedName>
</protein>
<keyword evidence="1" id="KW-0479">Metal-binding</keyword>
<organism evidence="4 5">
    <name type="scientific">Aedes albopictus</name>
    <name type="common">Asian tiger mosquito</name>
    <name type="synonym">Stegomyia albopicta</name>
    <dbReference type="NCBI Taxonomy" id="7160"/>
    <lineage>
        <taxon>Eukaryota</taxon>
        <taxon>Metazoa</taxon>
        <taxon>Ecdysozoa</taxon>
        <taxon>Arthropoda</taxon>
        <taxon>Hexapoda</taxon>
        <taxon>Insecta</taxon>
        <taxon>Pterygota</taxon>
        <taxon>Neoptera</taxon>
        <taxon>Endopterygota</taxon>
        <taxon>Diptera</taxon>
        <taxon>Nematocera</taxon>
        <taxon>Culicoidea</taxon>
        <taxon>Culicidae</taxon>
        <taxon>Culicinae</taxon>
        <taxon>Aedini</taxon>
        <taxon>Aedes</taxon>
        <taxon>Stegomyia</taxon>
    </lineage>
</organism>
<evidence type="ECO:0000256" key="2">
    <source>
        <dbReference type="SAM" id="MobiDB-lite"/>
    </source>
</evidence>
<feature type="compositionally biased region" description="Low complexity" evidence="2">
    <location>
        <begin position="496"/>
        <end position="522"/>
    </location>
</feature>
<dbReference type="Pfam" id="PF14223">
    <property type="entry name" value="Retrotran_gag_2"/>
    <property type="match status" value="1"/>
</dbReference>
<feature type="compositionally biased region" description="Basic and acidic residues" evidence="2">
    <location>
        <begin position="353"/>
        <end position="366"/>
    </location>
</feature>
<dbReference type="Proteomes" id="UP000069940">
    <property type="component" value="Unassembled WGS sequence"/>
</dbReference>
<feature type="compositionally biased region" description="Low complexity" evidence="2">
    <location>
        <begin position="599"/>
        <end position="609"/>
    </location>
</feature>
<sequence>MDNRLRSTILPTFNGDDKRYPFWKKRIENYFRLDDLLYAFERTPLEEENASPGINASQQAENHRKAKMAKRLKDDFQVVNDLMLCLNDEPMGHVLNCEYAKDVIDTLDEVYLPKGVNAMLGLRSQLYLLKNRKFNTLKELFSTHEDLVRQLNLMGEQVSRQEQINTLLAAIPEKFSHILGALAVMRKDDVMNMTLLQVQRIFIDADISVSESVDQQPVAYKMTNGWWKEANSKQQQHRKMLRCHECGKLGHIRRFCDEYWHKPQETAHVTTNTSKYHHDCMMRVPFSLMDTDTQNRVGAKRQRAGHPWLNQLKDGNQIRHDEEQVKKQRICGEPFWELPVAMSVCTPSNFTKESGEDISHESEASRDLNSSKGEITKEAIRRSCSSEDDSSSVDDYIGSSLDDVGSPEGDVGLPEGDVGPQIADFGGSSLDDYGSPEGDEGSSIDDNRRSSLGDYGLPEGSSTDDVDGSSIDDYGGSSIDDFGSPEGDVGSSTVNVDGSSIDDVGSSTDDVDGSSIDDFGSPESDEGSSIDDDGGSSTDDVDGSSIDDYGGSSTDDVDGSSIDDFHSPEGSRGSSIDDGLPEGSKDSRQGCSLEDDNGSPESGKGSPKGDLSIDGNRAFSTDDNRGSSKDNNRGSAVNFCEEIRSNAYRSFLGYLASKITTDTCFTLNFSSQFQNDPREPHWTVLSLRYHQGAKTFGVAYHRDKDTKPLAGYADADYGGDVDDRHSISGGSETWLGNLECSEAIWSN</sequence>
<proteinExistence type="predicted"/>
<feature type="compositionally biased region" description="Low complexity" evidence="2">
    <location>
        <begin position="543"/>
        <end position="562"/>
    </location>
</feature>